<feature type="compositionally biased region" description="Polar residues" evidence="1">
    <location>
        <begin position="60"/>
        <end position="75"/>
    </location>
</feature>
<name>A0A438JMB7_VITVI</name>
<gene>
    <name evidence="2" type="ORF">CK203_012869</name>
</gene>
<dbReference type="PANTHER" id="PTHR34802:SF1">
    <property type="entry name" value="CHORISMATE SYNTHASE"/>
    <property type="match status" value="1"/>
</dbReference>
<dbReference type="Proteomes" id="UP000288805">
    <property type="component" value="Unassembled WGS sequence"/>
</dbReference>
<accession>A0A438JMB7</accession>
<evidence type="ECO:0000313" key="3">
    <source>
        <dbReference type="Proteomes" id="UP000288805"/>
    </source>
</evidence>
<evidence type="ECO:0000313" key="2">
    <source>
        <dbReference type="EMBL" id="RVX10084.1"/>
    </source>
</evidence>
<dbReference type="PANTHER" id="PTHR34802">
    <property type="entry name" value="CHORISMATE SYNTHASE"/>
    <property type="match status" value="1"/>
</dbReference>
<comment type="caution">
    <text evidence="2">The sequence shown here is derived from an EMBL/GenBank/DDBJ whole genome shotgun (WGS) entry which is preliminary data.</text>
</comment>
<evidence type="ECO:0000256" key="1">
    <source>
        <dbReference type="SAM" id="MobiDB-lite"/>
    </source>
</evidence>
<organism evidence="2 3">
    <name type="scientific">Vitis vinifera</name>
    <name type="common">Grape</name>
    <dbReference type="NCBI Taxonomy" id="29760"/>
    <lineage>
        <taxon>Eukaryota</taxon>
        <taxon>Viridiplantae</taxon>
        <taxon>Streptophyta</taxon>
        <taxon>Embryophyta</taxon>
        <taxon>Tracheophyta</taxon>
        <taxon>Spermatophyta</taxon>
        <taxon>Magnoliopsida</taxon>
        <taxon>eudicotyledons</taxon>
        <taxon>Gunneridae</taxon>
        <taxon>Pentapetalae</taxon>
        <taxon>rosids</taxon>
        <taxon>Vitales</taxon>
        <taxon>Vitaceae</taxon>
        <taxon>Viteae</taxon>
        <taxon>Vitis</taxon>
    </lineage>
</organism>
<protein>
    <submittedName>
        <fullName evidence="2">Uncharacterized protein</fullName>
    </submittedName>
</protein>
<dbReference type="EMBL" id="QGNW01000036">
    <property type="protein sequence ID" value="RVX10084.1"/>
    <property type="molecule type" value="Genomic_DNA"/>
</dbReference>
<sequence length="104" mass="11817">MSLEHEEQLLVDRPAEAKHEYQKTLQISYTRDFLLSLSELDICKKLPTGFDHSILRRNEYGSSPPTRGDSSNSSRGIHGRWESRSSGRSEKDSDSQSDWDSGMA</sequence>
<proteinExistence type="predicted"/>
<dbReference type="AlphaFoldDB" id="A0A438JMB7"/>
<feature type="compositionally biased region" description="Basic and acidic residues" evidence="1">
    <location>
        <begin position="79"/>
        <end position="94"/>
    </location>
</feature>
<reference evidence="2 3" key="1">
    <citation type="journal article" date="2018" name="PLoS Genet.">
        <title>Population sequencing reveals clonal diversity and ancestral inbreeding in the grapevine cultivar Chardonnay.</title>
        <authorList>
            <person name="Roach M.J."/>
            <person name="Johnson D.L."/>
            <person name="Bohlmann J."/>
            <person name="van Vuuren H.J."/>
            <person name="Jones S.J."/>
            <person name="Pretorius I.S."/>
            <person name="Schmidt S.A."/>
            <person name="Borneman A.R."/>
        </authorList>
    </citation>
    <scope>NUCLEOTIDE SEQUENCE [LARGE SCALE GENOMIC DNA]</scope>
    <source>
        <strain evidence="3">cv. Chardonnay</strain>
        <tissue evidence="2">Leaf</tissue>
    </source>
</reference>
<feature type="region of interest" description="Disordered" evidence="1">
    <location>
        <begin position="54"/>
        <end position="104"/>
    </location>
</feature>